<dbReference type="AlphaFoldDB" id="A0A2Z4NDJ7"/>
<keyword evidence="1" id="KW-0812">Transmembrane</keyword>
<feature type="transmembrane region" description="Helical" evidence="1">
    <location>
        <begin position="36"/>
        <end position="55"/>
    </location>
</feature>
<evidence type="ECO:0000313" key="3">
    <source>
        <dbReference type="Proteomes" id="UP000250218"/>
    </source>
</evidence>
<dbReference type="RefSeq" id="WP_033178991.1">
    <property type="nucleotide sequence ID" value="NZ_CP030140.1"/>
</dbReference>
<keyword evidence="1" id="KW-0472">Membrane</keyword>
<evidence type="ECO:0000256" key="1">
    <source>
        <dbReference type="SAM" id="Phobius"/>
    </source>
</evidence>
<proteinExistence type="predicted"/>
<reference evidence="3" key="1">
    <citation type="submission" date="2018-06" db="EMBL/GenBank/DDBJ databases">
        <title>Complete genome sequences of Mycoplasma anatis, M. anseris and M. cloacale type strains.</title>
        <authorList>
            <person name="Grozner D."/>
            <person name="Forro B."/>
            <person name="Sulyok K.M."/>
            <person name="Marton S."/>
            <person name="Kreizinger Z."/>
            <person name="Banyai K."/>
            <person name="Gyuranecz M."/>
        </authorList>
    </citation>
    <scope>NUCLEOTIDE SEQUENCE [LARGE SCALE GENOMIC DNA]</scope>
    <source>
        <strain evidence="3">ATCC 49234</strain>
    </source>
</reference>
<feature type="transmembrane region" description="Helical" evidence="1">
    <location>
        <begin position="12"/>
        <end position="30"/>
    </location>
</feature>
<dbReference type="EMBL" id="CP030140">
    <property type="protein sequence ID" value="AWX69663.1"/>
    <property type="molecule type" value="Genomic_DNA"/>
</dbReference>
<accession>A0A2Z4NDJ7</accession>
<dbReference type="Proteomes" id="UP000250218">
    <property type="component" value="Chromosome"/>
</dbReference>
<gene>
    <name evidence="2" type="ORF">DP065_02830</name>
</gene>
<organism evidence="2 3">
    <name type="scientific">[Mycoplasma] anseris</name>
    <dbReference type="NCBI Taxonomy" id="92400"/>
    <lineage>
        <taxon>Bacteria</taxon>
        <taxon>Bacillati</taxon>
        <taxon>Mycoplasmatota</taxon>
        <taxon>Mycoplasmoidales</taxon>
        <taxon>Metamycoplasmataceae</taxon>
        <taxon>Metamycoplasma</taxon>
    </lineage>
</organism>
<evidence type="ECO:0000313" key="2">
    <source>
        <dbReference type="EMBL" id="AWX69663.1"/>
    </source>
</evidence>
<sequence>MKDTLNKKNWIPYIILNVVMLLGFCSLAEINFSLVIGHLAGIFSILIFLGGLALVFKISFSKKEDASVKKIKSLVLILVALVLILNLGIIVGLFFANHYYVTHFHLNKSNIAFYPFNMITFTTPYILLTINFFIIGIINFVKAKKSQNKKGIHG</sequence>
<feature type="transmembrane region" description="Helical" evidence="1">
    <location>
        <begin position="116"/>
        <end position="141"/>
    </location>
</feature>
<dbReference type="KEGG" id="mane:DP065_02830"/>
<feature type="transmembrane region" description="Helical" evidence="1">
    <location>
        <begin position="75"/>
        <end position="96"/>
    </location>
</feature>
<protein>
    <submittedName>
        <fullName evidence="2">Uncharacterized protein</fullName>
    </submittedName>
</protein>
<keyword evidence="1" id="KW-1133">Transmembrane helix</keyword>
<keyword evidence="3" id="KW-1185">Reference proteome</keyword>
<name>A0A2Z4NDJ7_9BACT</name>